<dbReference type="AlphaFoldDB" id="A0AAV3R560"/>
<feature type="chain" id="PRO_5043708035" description="X8 domain-containing protein" evidence="9">
    <location>
        <begin position="20"/>
        <end position="164"/>
    </location>
</feature>
<evidence type="ECO:0000313" key="12">
    <source>
        <dbReference type="Proteomes" id="UP001454036"/>
    </source>
</evidence>
<evidence type="ECO:0000256" key="8">
    <source>
        <dbReference type="ARBA" id="ARBA00023288"/>
    </source>
</evidence>
<dbReference type="GO" id="GO:0009506">
    <property type="term" value="C:plasmodesma"/>
    <property type="evidence" value="ECO:0007669"/>
    <property type="project" value="UniProtKB-ARBA"/>
</dbReference>
<keyword evidence="3" id="KW-0336">GPI-anchor</keyword>
<keyword evidence="8" id="KW-0449">Lipoprotein</keyword>
<evidence type="ECO:0000259" key="10">
    <source>
        <dbReference type="SMART" id="SM00768"/>
    </source>
</evidence>
<evidence type="ECO:0000256" key="2">
    <source>
        <dbReference type="ARBA" id="ARBA00022475"/>
    </source>
</evidence>
<evidence type="ECO:0000256" key="3">
    <source>
        <dbReference type="ARBA" id="ARBA00022622"/>
    </source>
</evidence>
<keyword evidence="12" id="KW-1185">Reference proteome</keyword>
<dbReference type="GO" id="GO:0005886">
    <property type="term" value="C:plasma membrane"/>
    <property type="evidence" value="ECO:0007669"/>
    <property type="project" value="UniProtKB-SubCell"/>
</dbReference>
<dbReference type="FunFam" id="1.20.58.1040:FF:000001">
    <property type="entry name" value="Glucan endo-1,3-beta-glucosidase 4"/>
    <property type="match status" value="1"/>
</dbReference>
<evidence type="ECO:0000313" key="11">
    <source>
        <dbReference type="EMBL" id="GAA0170361.1"/>
    </source>
</evidence>
<evidence type="ECO:0000256" key="4">
    <source>
        <dbReference type="ARBA" id="ARBA00022729"/>
    </source>
</evidence>
<dbReference type="SMART" id="SM00768">
    <property type="entry name" value="X8"/>
    <property type="match status" value="1"/>
</dbReference>
<feature type="signal peptide" evidence="9">
    <location>
        <begin position="1"/>
        <end position="19"/>
    </location>
</feature>
<sequence length="164" mass="17419">MTTYVHVLVLLALVGHSSATWCVCKQGDSKTLQKALDYACGAGADCNPLRQGGSCYNPNSVKDHCDYAVNSFFQKKGQASGTCDFAGIATLVTSDPSKSGCSFPSSATRYRLSTLGSNILVREKENAGHSVSNSDGQAMAFSIYCDMIPSIDTLVNVVPFVFIP</sequence>
<gene>
    <name evidence="11" type="ORF">LIER_40940</name>
</gene>
<keyword evidence="4 9" id="KW-0732">Signal</keyword>
<keyword evidence="6" id="KW-1015">Disulfide bond</keyword>
<name>A0AAV3R560_LITER</name>
<dbReference type="Proteomes" id="UP001454036">
    <property type="component" value="Unassembled WGS sequence"/>
</dbReference>
<comment type="caution">
    <text evidence="11">The sequence shown here is derived from an EMBL/GenBank/DDBJ whole genome shotgun (WGS) entry which is preliminary data.</text>
</comment>
<dbReference type="PANTHER" id="PTHR31044">
    <property type="entry name" value="BETA-1,3 GLUCANASE"/>
    <property type="match status" value="1"/>
</dbReference>
<evidence type="ECO:0000256" key="6">
    <source>
        <dbReference type="ARBA" id="ARBA00023157"/>
    </source>
</evidence>
<organism evidence="11 12">
    <name type="scientific">Lithospermum erythrorhizon</name>
    <name type="common">Purple gromwell</name>
    <name type="synonym">Lithospermum officinale var. erythrorhizon</name>
    <dbReference type="NCBI Taxonomy" id="34254"/>
    <lineage>
        <taxon>Eukaryota</taxon>
        <taxon>Viridiplantae</taxon>
        <taxon>Streptophyta</taxon>
        <taxon>Embryophyta</taxon>
        <taxon>Tracheophyta</taxon>
        <taxon>Spermatophyta</taxon>
        <taxon>Magnoliopsida</taxon>
        <taxon>eudicotyledons</taxon>
        <taxon>Gunneridae</taxon>
        <taxon>Pentapetalae</taxon>
        <taxon>asterids</taxon>
        <taxon>lamiids</taxon>
        <taxon>Boraginales</taxon>
        <taxon>Boraginaceae</taxon>
        <taxon>Boraginoideae</taxon>
        <taxon>Lithospermeae</taxon>
        <taxon>Lithospermum</taxon>
    </lineage>
</organism>
<dbReference type="InterPro" id="IPR012946">
    <property type="entry name" value="X8"/>
</dbReference>
<dbReference type="PANTHER" id="PTHR31044:SF25">
    <property type="entry name" value="PLASMODESMATA CALLOSE-BINDING PROTEIN 3"/>
    <property type="match status" value="1"/>
</dbReference>
<accession>A0AAV3R560</accession>
<dbReference type="EMBL" id="BAABME010024517">
    <property type="protein sequence ID" value="GAA0170361.1"/>
    <property type="molecule type" value="Genomic_DNA"/>
</dbReference>
<protein>
    <recommendedName>
        <fullName evidence="10">X8 domain-containing protein</fullName>
    </recommendedName>
</protein>
<comment type="subcellular location">
    <subcellularLocation>
        <location evidence="1">Cell membrane</location>
        <topology evidence="1">Lipid-anchor</topology>
        <topology evidence="1">GPI-anchor</topology>
    </subcellularLocation>
</comment>
<keyword evidence="7" id="KW-0325">Glycoprotein</keyword>
<proteinExistence type="predicted"/>
<evidence type="ECO:0000256" key="7">
    <source>
        <dbReference type="ARBA" id="ARBA00023180"/>
    </source>
</evidence>
<keyword evidence="2" id="KW-1003">Cell membrane</keyword>
<evidence type="ECO:0000256" key="1">
    <source>
        <dbReference type="ARBA" id="ARBA00004609"/>
    </source>
</evidence>
<dbReference type="GO" id="GO:0098552">
    <property type="term" value="C:side of membrane"/>
    <property type="evidence" value="ECO:0007669"/>
    <property type="project" value="UniProtKB-KW"/>
</dbReference>
<dbReference type="Gene3D" id="1.20.58.1040">
    <property type="match status" value="1"/>
</dbReference>
<evidence type="ECO:0000256" key="9">
    <source>
        <dbReference type="SAM" id="SignalP"/>
    </source>
</evidence>
<reference evidence="11 12" key="1">
    <citation type="submission" date="2024-01" db="EMBL/GenBank/DDBJ databases">
        <title>The complete chloroplast genome sequence of Lithospermum erythrorhizon: insights into the phylogenetic relationship among Boraginaceae species and the maternal lineages of purple gromwells.</title>
        <authorList>
            <person name="Okada T."/>
            <person name="Watanabe K."/>
        </authorList>
    </citation>
    <scope>NUCLEOTIDE SEQUENCE [LARGE SCALE GENOMIC DNA]</scope>
</reference>
<dbReference type="InterPro" id="IPR044788">
    <property type="entry name" value="X8_dom_prot"/>
</dbReference>
<feature type="domain" description="X8" evidence="10">
    <location>
        <begin position="20"/>
        <end position="103"/>
    </location>
</feature>
<dbReference type="Pfam" id="PF07983">
    <property type="entry name" value="X8"/>
    <property type="match status" value="1"/>
</dbReference>
<keyword evidence="5" id="KW-0472">Membrane</keyword>
<evidence type="ECO:0000256" key="5">
    <source>
        <dbReference type="ARBA" id="ARBA00023136"/>
    </source>
</evidence>